<evidence type="ECO:0000256" key="2">
    <source>
        <dbReference type="ARBA" id="ARBA00023015"/>
    </source>
</evidence>
<proteinExistence type="inferred from homology"/>
<feature type="region of interest" description="Disordered" evidence="6">
    <location>
        <begin position="259"/>
        <end position="282"/>
    </location>
</feature>
<evidence type="ECO:0000259" key="7">
    <source>
        <dbReference type="PROSITE" id="PS00715"/>
    </source>
</evidence>
<dbReference type="InterPro" id="IPR050813">
    <property type="entry name" value="Sigma-70_Factor"/>
</dbReference>
<dbReference type="NCBIfam" id="NF005143">
    <property type="entry name" value="PRK06596.1"/>
    <property type="match status" value="1"/>
</dbReference>
<dbReference type="RefSeq" id="WP_015469328.1">
    <property type="nucleotide sequence ID" value="NC_020813.1"/>
</dbReference>
<dbReference type="Proteomes" id="UP000012040">
    <property type="component" value="Chromosome"/>
</dbReference>
<accession>M4V6K3</accession>
<dbReference type="KEGG" id="bex:A11Q_618"/>
<keyword evidence="9" id="KW-1185">Reference proteome</keyword>
<dbReference type="InterPro" id="IPR007627">
    <property type="entry name" value="RNA_pol_sigma70_r2"/>
</dbReference>
<feature type="compositionally biased region" description="Basic residues" evidence="6">
    <location>
        <begin position="1"/>
        <end position="24"/>
    </location>
</feature>
<dbReference type="InterPro" id="IPR013324">
    <property type="entry name" value="RNA_pol_sigma_r3/r4-like"/>
</dbReference>
<dbReference type="InterPro" id="IPR013325">
    <property type="entry name" value="RNA_pol_sigma_r2"/>
</dbReference>
<dbReference type="InterPro" id="IPR007630">
    <property type="entry name" value="RNA_pol_sigma70_r4"/>
</dbReference>
<dbReference type="PROSITE" id="PS00715">
    <property type="entry name" value="SIGMA70_1"/>
    <property type="match status" value="1"/>
</dbReference>
<dbReference type="Gene3D" id="1.10.601.10">
    <property type="entry name" value="RNA Polymerase Primary Sigma Factor"/>
    <property type="match status" value="1"/>
</dbReference>
<dbReference type="InterPro" id="IPR014284">
    <property type="entry name" value="RNA_pol_sigma-70_dom"/>
</dbReference>
<dbReference type="CDD" id="cd06171">
    <property type="entry name" value="Sigma70_r4"/>
    <property type="match status" value="1"/>
</dbReference>
<dbReference type="SUPFAM" id="SSF88946">
    <property type="entry name" value="Sigma2 domain of RNA polymerase sigma factors"/>
    <property type="match status" value="1"/>
</dbReference>
<dbReference type="NCBIfam" id="TIGR02937">
    <property type="entry name" value="sigma70-ECF"/>
    <property type="match status" value="1"/>
</dbReference>
<keyword evidence="3" id="KW-0731">Sigma factor</keyword>
<dbReference type="InterPro" id="IPR000943">
    <property type="entry name" value="RNA_pol_sigma70"/>
</dbReference>
<evidence type="ECO:0000256" key="3">
    <source>
        <dbReference type="ARBA" id="ARBA00023082"/>
    </source>
</evidence>
<dbReference type="GO" id="GO:0006352">
    <property type="term" value="P:DNA-templated transcription initiation"/>
    <property type="evidence" value="ECO:0007669"/>
    <property type="project" value="InterPro"/>
</dbReference>
<gene>
    <name evidence="8" type="ORF">A11Q_618</name>
</gene>
<dbReference type="STRING" id="1184267.A11Q_618"/>
<reference evidence="8 9" key="1">
    <citation type="journal article" date="2013" name="ISME J.">
        <title>By their genes ye shall know them: genomic signatures of predatory bacteria.</title>
        <authorList>
            <person name="Pasternak Z."/>
            <person name="Pietrokovski S."/>
            <person name="Rotem O."/>
            <person name="Gophna U."/>
            <person name="Lurie-Weinberger M.N."/>
            <person name="Jurkevitch E."/>
        </authorList>
    </citation>
    <scope>NUCLEOTIDE SEQUENCE [LARGE SCALE GENOMIC DNA]</scope>
    <source>
        <strain evidence="8 9">JSS</strain>
    </source>
</reference>
<evidence type="ECO:0000313" key="9">
    <source>
        <dbReference type="Proteomes" id="UP000012040"/>
    </source>
</evidence>
<dbReference type="PRINTS" id="PR00046">
    <property type="entry name" value="SIGMA70FCT"/>
</dbReference>
<dbReference type="SUPFAM" id="SSF88659">
    <property type="entry name" value="Sigma3 and sigma4 domains of RNA polymerase sigma factors"/>
    <property type="match status" value="1"/>
</dbReference>
<dbReference type="GO" id="GO:0016987">
    <property type="term" value="F:sigma factor activity"/>
    <property type="evidence" value="ECO:0007669"/>
    <property type="project" value="UniProtKB-KW"/>
</dbReference>
<comment type="similarity">
    <text evidence="1">Belongs to the sigma-70 factor family.</text>
</comment>
<organism evidence="8 9">
    <name type="scientific">Pseudobdellovibrio exovorus JSS</name>
    <dbReference type="NCBI Taxonomy" id="1184267"/>
    <lineage>
        <taxon>Bacteria</taxon>
        <taxon>Pseudomonadati</taxon>
        <taxon>Bdellovibrionota</taxon>
        <taxon>Bdellovibrionia</taxon>
        <taxon>Bdellovibrionales</taxon>
        <taxon>Pseudobdellovibrionaceae</taxon>
        <taxon>Pseudobdellovibrio</taxon>
    </lineage>
</organism>
<keyword evidence="2" id="KW-0805">Transcription regulation</keyword>
<protein>
    <submittedName>
        <fullName evidence="8">RNA polymerase sigma-32 factor</fullName>
    </submittedName>
</protein>
<dbReference type="InterPro" id="IPR009042">
    <property type="entry name" value="RNA_pol_sigma70_r1_2"/>
</dbReference>
<evidence type="ECO:0000256" key="4">
    <source>
        <dbReference type="ARBA" id="ARBA00023125"/>
    </source>
</evidence>
<dbReference type="GO" id="GO:0003677">
    <property type="term" value="F:DNA binding"/>
    <property type="evidence" value="ECO:0007669"/>
    <property type="project" value="UniProtKB-KW"/>
</dbReference>
<dbReference type="Pfam" id="PF04545">
    <property type="entry name" value="Sigma70_r4"/>
    <property type="match status" value="1"/>
</dbReference>
<dbReference type="Pfam" id="PF04542">
    <property type="entry name" value="Sigma70_r2"/>
    <property type="match status" value="1"/>
</dbReference>
<dbReference type="Gene3D" id="1.20.140.160">
    <property type="match status" value="1"/>
</dbReference>
<dbReference type="Pfam" id="PF00140">
    <property type="entry name" value="Sigma70_r1_2"/>
    <property type="match status" value="1"/>
</dbReference>
<dbReference type="PANTHER" id="PTHR30376:SF3">
    <property type="entry name" value="RNA POLYMERASE SIGMA FACTOR RPOH"/>
    <property type="match status" value="1"/>
</dbReference>
<keyword evidence="5" id="KW-0804">Transcription</keyword>
<feature type="region of interest" description="Disordered" evidence="6">
    <location>
        <begin position="1"/>
        <end position="32"/>
    </location>
</feature>
<dbReference type="PATRIC" id="fig|1184267.3.peg.628"/>
<dbReference type="EMBL" id="CP003537">
    <property type="protein sequence ID" value="AGH94838.1"/>
    <property type="molecule type" value="Genomic_DNA"/>
</dbReference>
<dbReference type="HOGENOM" id="CLU_014793_3_5_7"/>
<dbReference type="OrthoDB" id="5289306at2"/>
<dbReference type="eggNOG" id="COG0568">
    <property type="taxonomic scope" value="Bacteria"/>
</dbReference>
<evidence type="ECO:0000256" key="6">
    <source>
        <dbReference type="SAM" id="MobiDB-lite"/>
    </source>
</evidence>
<keyword evidence="4" id="KW-0238">DNA-binding</keyword>
<feature type="domain" description="RNA polymerase sigma-70" evidence="7">
    <location>
        <begin position="156"/>
        <end position="169"/>
    </location>
</feature>
<evidence type="ECO:0000256" key="5">
    <source>
        <dbReference type="ARBA" id="ARBA00023163"/>
    </source>
</evidence>
<evidence type="ECO:0000313" key="8">
    <source>
        <dbReference type="EMBL" id="AGH94838.1"/>
    </source>
</evidence>
<sequence length="365" mass="41364">MAVKKKKAPAKSVAKKSTAKRTLKKKADNTEVRSVQAEIMADDEAIPYASLDTPLDTPLDAIDTEPSETEAYEPEGSSDLAITPREGAVASKDPLTLYLQEIRKYPVLTREQEQDLAKRYYETKDPQLAQTLVKSNLRFVVKIAAEYAKFSSKLIDVIQEGNVGLMHAVKEFNPYKGNRLITYAVWWIRGYIQEYLMRQFSMVRIGTTANQRKLFYQLQRQKQELESMSSPESVALLSSKLGIPEDEITEMAKRLSSRDISLDKPASNDDESSTPLSNLLKKEDGSLPLDEQMALDEQLNLLMNAVNELRASLTEKERILLEERVLSDDPLTLQEIGDKYGITREAVRQTEARLMKKIREAMLAR</sequence>
<evidence type="ECO:0000256" key="1">
    <source>
        <dbReference type="ARBA" id="ARBA00007788"/>
    </source>
</evidence>
<name>M4V6K3_9BACT</name>
<dbReference type="AlphaFoldDB" id="M4V6K3"/>
<dbReference type="PANTHER" id="PTHR30376">
    <property type="entry name" value="SIGMA FACTOR RPOH HEAT SHOCK RELATED"/>
    <property type="match status" value="1"/>
</dbReference>